<accession>A0ABR1CP39</accession>
<proteinExistence type="predicted"/>
<dbReference type="EMBL" id="JAVFWL010000003">
    <property type="protein sequence ID" value="KAK6739666.1"/>
    <property type="molecule type" value="Genomic_DNA"/>
</dbReference>
<evidence type="ECO:0000313" key="2">
    <source>
        <dbReference type="Proteomes" id="UP001303046"/>
    </source>
</evidence>
<sequence length="69" mass="7106">MNHECGCGAFAYARWKQLLGPSQTTGMGGASKGGNDLRPSVPAQRAVLEVSQAGCCDLDGTSHVSAVRV</sequence>
<reference evidence="1 2" key="1">
    <citation type="submission" date="2023-08" db="EMBL/GenBank/DDBJ databases">
        <title>A Necator americanus chromosomal reference genome.</title>
        <authorList>
            <person name="Ilik V."/>
            <person name="Petrzelkova K.J."/>
            <person name="Pardy F."/>
            <person name="Fuh T."/>
            <person name="Niatou-Singa F.S."/>
            <person name="Gouil Q."/>
            <person name="Baker L."/>
            <person name="Ritchie M.E."/>
            <person name="Jex A.R."/>
            <person name="Gazzola D."/>
            <person name="Li H."/>
            <person name="Toshio Fujiwara R."/>
            <person name="Zhan B."/>
            <person name="Aroian R.V."/>
            <person name="Pafco B."/>
            <person name="Schwarz E.M."/>
        </authorList>
    </citation>
    <scope>NUCLEOTIDE SEQUENCE [LARGE SCALE GENOMIC DNA]</scope>
    <source>
        <strain evidence="1 2">Aroian</strain>
        <tissue evidence="1">Whole animal</tissue>
    </source>
</reference>
<organism evidence="1 2">
    <name type="scientific">Necator americanus</name>
    <name type="common">Human hookworm</name>
    <dbReference type="NCBI Taxonomy" id="51031"/>
    <lineage>
        <taxon>Eukaryota</taxon>
        <taxon>Metazoa</taxon>
        <taxon>Ecdysozoa</taxon>
        <taxon>Nematoda</taxon>
        <taxon>Chromadorea</taxon>
        <taxon>Rhabditida</taxon>
        <taxon>Rhabditina</taxon>
        <taxon>Rhabditomorpha</taxon>
        <taxon>Strongyloidea</taxon>
        <taxon>Ancylostomatidae</taxon>
        <taxon>Bunostominae</taxon>
        <taxon>Necator</taxon>
    </lineage>
</organism>
<evidence type="ECO:0000313" key="1">
    <source>
        <dbReference type="EMBL" id="KAK6739666.1"/>
    </source>
</evidence>
<name>A0ABR1CP39_NECAM</name>
<comment type="caution">
    <text evidence="1">The sequence shown here is derived from an EMBL/GenBank/DDBJ whole genome shotgun (WGS) entry which is preliminary data.</text>
</comment>
<keyword evidence="2" id="KW-1185">Reference proteome</keyword>
<dbReference type="Proteomes" id="UP001303046">
    <property type="component" value="Unassembled WGS sequence"/>
</dbReference>
<protein>
    <submittedName>
        <fullName evidence="1">Uncharacterized protein</fullName>
    </submittedName>
</protein>
<gene>
    <name evidence="1" type="primary">Necator_chrIII.g9032</name>
    <name evidence="1" type="ORF">RB195_008267</name>
</gene>